<dbReference type="PANTHER" id="PTHR10681:SF163">
    <property type="entry name" value="AT16346P-RELATED"/>
    <property type="match status" value="1"/>
</dbReference>
<keyword evidence="6" id="KW-1015">Disulfide bond</keyword>
<keyword evidence="7 9" id="KW-0676">Redox-active center</keyword>
<keyword evidence="5 9" id="KW-0560">Oxidoreductase</keyword>
<evidence type="ECO:0000259" key="12">
    <source>
        <dbReference type="PROSITE" id="PS51352"/>
    </source>
</evidence>
<evidence type="ECO:0000256" key="4">
    <source>
        <dbReference type="ARBA" id="ARBA00022862"/>
    </source>
</evidence>
<evidence type="ECO:0000256" key="10">
    <source>
        <dbReference type="PIRSR" id="PIRSR000239-1"/>
    </source>
</evidence>
<accession>A0A7R9M731</accession>
<dbReference type="PROSITE" id="PS51352">
    <property type="entry name" value="THIOREDOXIN_2"/>
    <property type="match status" value="1"/>
</dbReference>
<comment type="function">
    <text evidence="9">Thiol-specific peroxidase that catalyzes the reduction of hydrogen peroxide and organic hydroperoxides to water and alcohols, respectively.</text>
</comment>
<comment type="catalytic activity">
    <reaction evidence="8">
        <text>a hydroperoxide + [thioredoxin]-dithiol = an alcohol + [thioredoxin]-disulfide + H2O</text>
        <dbReference type="Rhea" id="RHEA:62620"/>
        <dbReference type="Rhea" id="RHEA-COMP:10698"/>
        <dbReference type="Rhea" id="RHEA-COMP:10700"/>
        <dbReference type="ChEBI" id="CHEBI:15377"/>
        <dbReference type="ChEBI" id="CHEBI:29950"/>
        <dbReference type="ChEBI" id="CHEBI:30879"/>
        <dbReference type="ChEBI" id="CHEBI:35924"/>
        <dbReference type="ChEBI" id="CHEBI:50058"/>
        <dbReference type="EC" id="1.11.1.24"/>
    </reaction>
</comment>
<dbReference type="InterPro" id="IPR019479">
    <property type="entry name" value="Peroxiredoxin_C"/>
</dbReference>
<dbReference type="GO" id="GO:0045454">
    <property type="term" value="P:cell redox homeostasis"/>
    <property type="evidence" value="ECO:0007669"/>
    <property type="project" value="TreeGrafter"/>
</dbReference>
<name>A0A7R9M731_9ACAR</name>
<dbReference type="Gene3D" id="3.40.30.10">
    <property type="entry name" value="Glutaredoxin"/>
    <property type="match status" value="1"/>
</dbReference>
<dbReference type="AlphaFoldDB" id="A0A7R9M731"/>
<proteinExistence type="inferred from homology"/>
<feature type="region of interest" description="Disordered" evidence="11">
    <location>
        <begin position="1"/>
        <end position="26"/>
    </location>
</feature>
<keyword evidence="3 9" id="KW-0575">Peroxidase</keyword>
<comment type="similarity">
    <text evidence="1">Belongs to the peroxiredoxin family. AhpC/Prx1 subfamily.</text>
</comment>
<gene>
    <name evidence="13" type="ORF">ONB1V03_LOCUS11172</name>
</gene>
<sequence length="224" mass="25050">MTSLMNKMFKRKNSLKSPQSPEPEADMANTCYPKIGKPAPDFKGTAVVDGQFKDIALSDYRGKYLVLFFYPLDFTFVCPTEIISFSDRSDDFRKIGCEIVACSADSHFSHLAWTNTPRKEGGLGAMKIPLLADKSAKISQDYGVYLEDAGIPLRGLFIIDDKQNLRQITINDLPVGRNVDEVLRLVQAFQFTDVHGEVCPAGWRPGADTIKPEVKASKEFFNKQ</sequence>
<dbReference type="EMBL" id="OC922934">
    <property type="protein sequence ID" value="CAD7654525.1"/>
    <property type="molecule type" value="Genomic_DNA"/>
</dbReference>
<dbReference type="GO" id="GO:0019430">
    <property type="term" value="P:removal of superoxide radicals"/>
    <property type="evidence" value="ECO:0007669"/>
    <property type="project" value="TreeGrafter"/>
</dbReference>
<evidence type="ECO:0000256" key="9">
    <source>
        <dbReference type="PIRNR" id="PIRNR000239"/>
    </source>
</evidence>
<feature type="active site" description="Cysteine sulfenic acid (-SOH) intermediate; for peroxidase activity" evidence="10">
    <location>
        <position position="78"/>
    </location>
</feature>
<dbReference type="EMBL" id="CAJPVJ010008109">
    <property type="protein sequence ID" value="CAG2171712.1"/>
    <property type="molecule type" value="Genomic_DNA"/>
</dbReference>
<keyword evidence="4 9" id="KW-0049">Antioxidant</keyword>
<keyword evidence="14" id="KW-1185">Reference proteome</keyword>
<dbReference type="InterPro" id="IPR050217">
    <property type="entry name" value="Peroxiredoxin"/>
</dbReference>
<reference evidence="13" key="1">
    <citation type="submission" date="2020-11" db="EMBL/GenBank/DDBJ databases">
        <authorList>
            <person name="Tran Van P."/>
        </authorList>
    </citation>
    <scope>NUCLEOTIDE SEQUENCE</scope>
</reference>
<dbReference type="Pfam" id="PF00578">
    <property type="entry name" value="AhpC-TSA"/>
    <property type="match status" value="1"/>
</dbReference>
<dbReference type="Pfam" id="PF10417">
    <property type="entry name" value="1-cysPrx_C"/>
    <property type="match status" value="1"/>
</dbReference>
<dbReference type="PANTHER" id="PTHR10681">
    <property type="entry name" value="THIOREDOXIN PEROXIDASE"/>
    <property type="match status" value="1"/>
</dbReference>
<dbReference type="SUPFAM" id="SSF52833">
    <property type="entry name" value="Thioredoxin-like"/>
    <property type="match status" value="1"/>
</dbReference>
<evidence type="ECO:0000256" key="6">
    <source>
        <dbReference type="ARBA" id="ARBA00023157"/>
    </source>
</evidence>
<dbReference type="CDD" id="cd03015">
    <property type="entry name" value="PRX_Typ2cys"/>
    <property type="match status" value="1"/>
</dbReference>
<dbReference type="FunFam" id="3.40.30.10:FF:000003">
    <property type="entry name" value="Peroxiredoxin 1"/>
    <property type="match status" value="1"/>
</dbReference>
<feature type="domain" description="Thioredoxin" evidence="12">
    <location>
        <begin position="33"/>
        <end position="191"/>
    </location>
</feature>
<dbReference type="GO" id="GO:0008379">
    <property type="term" value="F:thioredoxin peroxidase activity"/>
    <property type="evidence" value="ECO:0007669"/>
    <property type="project" value="TreeGrafter"/>
</dbReference>
<dbReference type="PIRSF" id="PIRSF000239">
    <property type="entry name" value="AHPC"/>
    <property type="match status" value="1"/>
</dbReference>
<dbReference type="Proteomes" id="UP000728032">
    <property type="component" value="Unassembled WGS sequence"/>
</dbReference>
<dbReference type="EC" id="1.11.1.24" evidence="2"/>
<evidence type="ECO:0000256" key="2">
    <source>
        <dbReference type="ARBA" id="ARBA00013017"/>
    </source>
</evidence>
<evidence type="ECO:0000313" key="13">
    <source>
        <dbReference type="EMBL" id="CAD7654525.1"/>
    </source>
</evidence>
<evidence type="ECO:0000256" key="5">
    <source>
        <dbReference type="ARBA" id="ARBA00023002"/>
    </source>
</evidence>
<dbReference type="InterPro" id="IPR036249">
    <property type="entry name" value="Thioredoxin-like_sf"/>
</dbReference>
<evidence type="ECO:0000256" key="3">
    <source>
        <dbReference type="ARBA" id="ARBA00022559"/>
    </source>
</evidence>
<protein>
    <recommendedName>
        <fullName evidence="2">thioredoxin-dependent peroxiredoxin</fullName>
        <ecNumber evidence="2">1.11.1.24</ecNumber>
    </recommendedName>
</protein>
<dbReference type="InterPro" id="IPR024706">
    <property type="entry name" value="Peroxiredoxin_AhpC-typ"/>
</dbReference>
<dbReference type="InterPro" id="IPR000866">
    <property type="entry name" value="AhpC/TSA"/>
</dbReference>
<evidence type="ECO:0000256" key="7">
    <source>
        <dbReference type="ARBA" id="ARBA00023284"/>
    </source>
</evidence>
<dbReference type="GO" id="GO:0042744">
    <property type="term" value="P:hydrogen peroxide catabolic process"/>
    <property type="evidence" value="ECO:0007669"/>
    <property type="project" value="TreeGrafter"/>
</dbReference>
<evidence type="ECO:0000256" key="8">
    <source>
        <dbReference type="ARBA" id="ARBA00049091"/>
    </source>
</evidence>
<evidence type="ECO:0000256" key="1">
    <source>
        <dbReference type="ARBA" id="ARBA00009796"/>
    </source>
</evidence>
<organism evidence="13">
    <name type="scientific">Oppiella nova</name>
    <dbReference type="NCBI Taxonomy" id="334625"/>
    <lineage>
        <taxon>Eukaryota</taxon>
        <taxon>Metazoa</taxon>
        <taxon>Ecdysozoa</taxon>
        <taxon>Arthropoda</taxon>
        <taxon>Chelicerata</taxon>
        <taxon>Arachnida</taxon>
        <taxon>Acari</taxon>
        <taxon>Acariformes</taxon>
        <taxon>Sarcoptiformes</taxon>
        <taxon>Oribatida</taxon>
        <taxon>Brachypylina</taxon>
        <taxon>Oppioidea</taxon>
        <taxon>Oppiidae</taxon>
        <taxon>Oppiella</taxon>
    </lineage>
</organism>
<evidence type="ECO:0000313" key="14">
    <source>
        <dbReference type="Proteomes" id="UP000728032"/>
    </source>
</evidence>
<dbReference type="OrthoDB" id="185659at2759"/>
<dbReference type="InterPro" id="IPR013766">
    <property type="entry name" value="Thioredoxin_domain"/>
</dbReference>
<dbReference type="GO" id="GO:0005829">
    <property type="term" value="C:cytosol"/>
    <property type="evidence" value="ECO:0007669"/>
    <property type="project" value="TreeGrafter"/>
</dbReference>
<evidence type="ECO:0000256" key="11">
    <source>
        <dbReference type="SAM" id="MobiDB-lite"/>
    </source>
</evidence>